<accession>A0ABW7CF66</accession>
<dbReference type="InterPro" id="IPR036165">
    <property type="entry name" value="YefM-like_sf"/>
</dbReference>
<organism evidence="3 4">
    <name type="scientific">Limnothrix redekei LRLZ20PSL1</name>
    <dbReference type="NCBI Taxonomy" id="3112953"/>
    <lineage>
        <taxon>Bacteria</taxon>
        <taxon>Bacillati</taxon>
        <taxon>Cyanobacteriota</taxon>
        <taxon>Cyanophyceae</taxon>
        <taxon>Pseudanabaenales</taxon>
        <taxon>Pseudanabaenaceae</taxon>
        <taxon>Limnothrix</taxon>
    </lineage>
</organism>
<keyword evidence="4" id="KW-1185">Reference proteome</keyword>
<dbReference type="Pfam" id="PF02604">
    <property type="entry name" value="PhdYeFM_antitox"/>
    <property type="match status" value="1"/>
</dbReference>
<comment type="similarity">
    <text evidence="1 2">Belongs to the phD/YefM antitoxin family.</text>
</comment>
<evidence type="ECO:0000256" key="1">
    <source>
        <dbReference type="ARBA" id="ARBA00009981"/>
    </source>
</evidence>
<sequence>MDAISYSALRANLAGTMDRVCDDREPIVVTRKNGRSVVMLSLEDYASLAETAYLLRSPENAKRLLGAVEQLLANGGVEQDLSE</sequence>
<comment type="function">
    <text evidence="2">Antitoxin component of a type II toxin-antitoxin (TA) system.</text>
</comment>
<dbReference type="PANTHER" id="PTHR33713">
    <property type="entry name" value="ANTITOXIN YAFN-RELATED"/>
    <property type="match status" value="1"/>
</dbReference>
<dbReference type="Gene3D" id="3.40.1620.10">
    <property type="entry name" value="YefM-like domain"/>
    <property type="match status" value="1"/>
</dbReference>
<reference evidence="4" key="1">
    <citation type="journal article" date="2024" name="Algal Res.">
        <title>Biochemical, toxicological and genomic investigation of a high-biomass producing Limnothrix strain isolated from Italian shallow drinking water reservoir.</title>
        <authorList>
            <person name="Simonazzi M."/>
            <person name="Shishido T.K."/>
            <person name="Delbaje E."/>
            <person name="Wahlsten M."/>
            <person name="Fewer D.P."/>
            <person name="Sivonen K."/>
            <person name="Pezzolesi L."/>
            <person name="Pistocchi R."/>
        </authorList>
    </citation>
    <scope>NUCLEOTIDE SEQUENCE [LARGE SCALE GENOMIC DNA]</scope>
    <source>
        <strain evidence="4">LRLZ20PSL1</strain>
    </source>
</reference>
<gene>
    <name evidence="3" type="ORF">VPK24_14525</name>
</gene>
<dbReference type="InterPro" id="IPR051405">
    <property type="entry name" value="phD/YefM_antitoxin"/>
</dbReference>
<dbReference type="Gene3D" id="6.10.250.330">
    <property type="match status" value="1"/>
</dbReference>
<dbReference type="PANTHER" id="PTHR33713:SF6">
    <property type="entry name" value="ANTITOXIN YEFM"/>
    <property type="match status" value="1"/>
</dbReference>
<evidence type="ECO:0000313" key="4">
    <source>
        <dbReference type="Proteomes" id="UP001604335"/>
    </source>
</evidence>
<dbReference type="SUPFAM" id="SSF143120">
    <property type="entry name" value="YefM-like"/>
    <property type="match status" value="1"/>
</dbReference>
<evidence type="ECO:0000256" key="2">
    <source>
        <dbReference type="RuleBase" id="RU362080"/>
    </source>
</evidence>
<name>A0ABW7CF66_9CYAN</name>
<evidence type="ECO:0000313" key="3">
    <source>
        <dbReference type="EMBL" id="MFG3818859.1"/>
    </source>
</evidence>
<proteinExistence type="inferred from homology"/>
<dbReference type="RefSeq" id="WP_393014448.1">
    <property type="nucleotide sequence ID" value="NZ_JAZAQF010000083.1"/>
</dbReference>
<protein>
    <recommendedName>
        <fullName evidence="2">Antitoxin</fullName>
    </recommendedName>
</protein>
<dbReference type="Proteomes" id="UP001604335">
    <property type="component" value="Unassembled WGS sequence"/>
</dbReference>
<dbReference type="NCBIfam" id="TIGR01552">
    <property type="entry name" value="phd_fam"/>
    <property type="match status" value="1"/>
</dbReference>
<dbReference type="InterPro" id="IPR006442">
    <property type="entry name" value="Antitoxin_Phd/YefM"/>
</dbReference>
<dbReference type="EMBL" id="JAZAQF010000083">
    <property type="protein sequence ID" value="MFG3818859.1"/>
    <property type="molecule type" value="Genomic_DNA"/>
</dbReference>
<comment type="caution">
    <text evidence="3">The sequence shown here is derived from an EMBL/GenBank/DDBJ whole genome shotgun (WGS) entry which is preliminary data.</text>
</comment>